<evidence type="ECO:0000313" key="10">
    <source>
        <dbReference type="Proteomes" id="UP000214746"/>
    </source>
</evidence>
<dbReference type="GO" id="GO:0005886">
    <property type="term" value="C:plasma membrane"/>
    <property type="evidence" value="ECO:0007669"/>
    <property type="project" value="UniProtKB-SubCell"/>
</dbReference>
<dbReference type="OrthoDB" id="9785347at2"/>
<dbReference type="InterPro" id="IPR050809">
    <property type="entry name" value="UgpAE/MalFG_permease"/>
</dbReference>
<dbReference type="InterPro" id="IPR035906">
    <property type="entry name" value="MetI-like_sf"/>
</dbReference>
<reference evidence="9" key="1">
    <citation type="submission" date="2018-06" db="EMBL/GenBank/DDBJ databases">
        <title>Paenibacillus xerothermodurans sp. nov. an extremely dry heat resistant spore forming bacterium isolated from the soil of Cape Canaveral, Florida.</title>
        <authorList>
            <person name="Seuylemezian A."/>
            <person name="Kaur N."/>
            <person name="Patil P."/>
            <person name="Patil P."/>
            <person name="Mayilraj S."/>
            <person name="Vaishampayan P."/>
        </authorList>
    </citation>
    <scope>NUCLEOTIDE SEQUENCE [LARGE SCALE GENOMIC DNA]</scope>
    <source>
        <strain evidence="9">ATCC 27380</strain>
    </source>
</reference>
<evidence type="ECO:0000256" key="6">
    <source>
        <dbReference type="ARBA" id="ARBA00023136"/>
    </source>
</evidence>
<dbReference type="CDD" id="cd06261">
    <property type="entry name" value="TM_PBP2"/>
    <property type="match status" value="1"/>
</dbReference>
<dbReference type="PANTHER" id="PTHR43227">
    <property type="entry name" value="BLL4140 PROTEIN"/>
    <property type="match status" value="1"/>
</dbReference>
<dbReference type="AlphaFoldDB" id="A0A2W1N8U5"/>
<feature type="transmembrane region" description="Helical" evidence="7">
    <location>
        <begin position="82"/>
        <end position="103"/>
    </location>
</feature>
<evidence type="ECO:0000256" key="3">
    <source>
        <dbReference type="ARBA" id="ARBA00022475"/>
    </source>
</evidence>
<dbReference type="GO" id="GO:0055085">
    <property type="term" value="P:transmembrane transport"/>
    <property type="evidence" value="ECO:0007669"/>
    <property type="project" value="InterPro"/>
</dbReference>
<evidence type="ECO:0000313" key="9">
    <source>
        <dbReference type="EMBL" id="PZE20080.1"/>
    </source>
</evidence>
<keyword evidence="3" id="KW-1003">Cell membrane</keyword>
<dbReference type="PROSITE" id="PS50928">
    <property type="entry name" value="ABC_TM1"/>
    <property type="match status" value="1"/>
</dbReference>
<organism evidence="9 10">
    <name type="scientific">Paenibacillus xerothermodurans</name>
    <dbReference type="NCBI Taxonomy" id="1977292"/>
    <lineage>
        <taxon>Bacteria</taxon>
        <taxon>Bacillati</taxon>
        <taxon>Bacillota</taxon>
        <taxon>Bacilli</taxon>
        <taxon>Bacillales</taxon>
        <taxon>Paenibacillaceae</taxon>
        <taxon>Paenibacillus</taxon>
    </lineage>
</organism>
<evidence type="ECO:0000256" key="5">
    <source>
        <dbReference type="ARBA" id="ARBA00022989"/>
    </source>
</evidence>
<dbReference type="Proteomes" id="UP000214746">
    <property type="component" value="Unassembled WGS sequence"/>
</dbReference>
<evidence type="ECO:0000259" key="8">
    <source>
        <dbReference type="PROSITE" id="PS50928"/>
    </source>
</evidence>
<protein>
    <submittedName>
        <fullName evidence="9">Sugar ABC transporter permease</fullName>
    </submittedName>
</protein>
<evidence type="ECO:0000256" key="7">
    <source>
        <dbReference type="RuleBase" id="RU363032"/>
    </source>
</evidence>
<feature type="transmembrane region" description="Helical" evidence="7">
    <location>
        <begin position="270"/>
        <end position="294"/>
    </location>
</feature>
<evidence type="ECO:0000256" key="2">
    <source>
        <dbReference type="ARBA" id="ARBA00022448"/>
    </source>
</evidence>
<comment type="subcellular location">
    <subcellularLocation>
        <location evidence="1 7">Cell membrane</location>
        <topology evidence="1 7">Multi-pass membrane protein</topology>
    </subcellularLocation>
</comment>
<proteinExistence type="inferred from homology"/>
<evidence type="ECO:0000256" key="4">
    <source>
        <dbReference type="ARBA" id="ARBA00022692"/>
    </source>
</evidence>
<sequence length="302" mass="33888">MTAGRRKLSGGALHSRKVAPYVFVSPFIITFLMFQMYPIISSFIMSFQEIVPGDTKFIGVQNYSKLVQDQHFYTAVWNSMRYTFWTLLILLPVPLVLAVFLNSTKMVAKNFFRSTLFIPALTSIVVGGAIFRLIFGELENAPMNVLLSLFGYEPVKWTSGAGTGMFLMVALASWRWMGVNIIYFLSGLQSIPNELYEAADMDGANAFTKFFNITIPLLKPVTVYVLTISIFGGFHMFTESYVFWGTKSPSDIGLTIVGYLYQQSFEFFDMGYGSAIGVAFLVLVLAINLLQLFVSGQFRKEA</sequence>
<keyword evidence="4 7" id="KW-0812">Transmembrane</keyword>
<dbReference type="PANTHER" id="PTHR43227:SF7">
    <property type="entry name" value="ARABINOOLIGOSACCHARIDES TRANSPORT SYSTEM PERMEASE PROTEIN ARAP"/>
    <property type="match status" value="1"/>
</dbReference>
<keyword evidence="6 7" id="KW-0472">Membrane</keyword>
<feature type="transmembrane region" description="Helical" evidence="7">
    <location>
        <begin position="21"/>
        <end position="40"/>
    </location>
</feature>
<gene>
    <name evidence="9" type="ORF">CBW46_015070</name>
</gene>
<name>A0A2W1N8U5_PAEXE</name>
<feature type="domain" description="ABC transmembrane type-1" evidence="8">
    <location>
        <begin position="76"/>
        <end position="291"/>
    </location>
</feature>
<accession>A0A2W1N8U5</accession>
<dbReference type="Gene3D" id="1.10.3720.10">
    <property type="entry name" value="MetI-like"/>
    <property type="match status" value="1"/>
</dbReference>
<dbReference type="SUPFAM" id="SSF161098">
    <property type="entry name" value="MetI-like"/>
    <property type="match status" value="1"/>
</dbReference>
<keyword evidence="2 7" id="KW-0813">Transport</keyword>
<feature type="transmembrane region" description="Helical" evidence="7">
    <location>
        <begin position="115"/>
        <end position="135"/>
    </location>
</feature>
<dbReference type="RefSeq" id="WP_089200901.1">
    <property type="nucleotide sequence ID" value="NZ_NHRJ02000010.1"/>
</dbReference>
<dbReference type="InterPro" id="IPR000515">
    <property type="entry name" value="MetI-like"/>
</dbReference>
<keyword evidence="5 7" id="KW-1133">Transmembrane helix</keyword>
<comment type="similarity">
    <text evidence="7">Belongs to the binding-protein-dependent transport system permease family.</text>
</comment>
<comment type="caution">
    <text evidence="9">The sequence shown here is derived from an EMBL/GenBank/DDBJ whole genome shotgun (WGS) entry which is preliminary data.</text>
</comment>
<feature type="transmembrane region" description="Helical" evidence="7">
    <location>
        <begin position="217"/>
        <end position="237"/>
    </location>
</feature>
<evidence type="ECO:0000256" key="1">
    <source>
        <dbReference type="ARBA" id="ARBA00004651"/>
    </source>
</evidence>
<dbReference type="Pfam" id="PF00528">
    <property type="entry name" value="BPD_transp_1"/>
    <property type="match status" value="1"/>
</dbReference>
<keyword evidence="10" id="KW-1185">Reference proteome</keyword>
<dbReference type="EMBL" id="NHRJ02000010">
    <property type="protein sequence ID" value="PZE20080.1"/>
    <property type="molecule type" value="Genomic_DNA"/>
</dbReference>